<dbReference type="Pfam" id="PF13047">
    <property type="entry name" value="DUF3907"/>
    <property type="match status" value="1"/>
</dbReference>
<dbReference type="AlphaFoldDB" id="A0A081P920"/>
<reference evidence="1 2" key="1">
    <citation type="submission" date="2014-06" db="EMBL/GenBank/DDBJ databases">
        <title>Draft genome sequence of Paenibacillus sp. MSt1.</title>
        <authorList>
            <person name="Aw Y.K."/>
            <person name="Ong K.S."/>
            <person name="Gan H.M."/>
            <person name="Lee S.M."/>
        </authorList>
    </citation>
    <scope>NUCLEOTIDE SEQUENCE [LARGE SCALE GENOMIC DNA]</scope>
    <source>
        <strain evidence="1 2">MSt1</strain>
    </source>
</reference>
<name>A0A081P920_9BACL</name>
<dbReference type="Proteomes" id="UP000028123">
    <property type="component" value="Unassembled WGS sequence"/>
</dbReference>
<dbReference type="InterPro" id="IPR025013">
    <property type="entry name" value="DUF3907"/>
</dbReference>
<proteinExistence type="predicted"/>
<dbReference type="OrthoDB" id="2691359at2"/>
<dbReference type="RefSeq" id="WP_036677224.1">
    <property type="nucleotide sequence ID" value="NZ_FYEP01000014.1"/>
</dbReference>
<evidence type="ECO:0008006" key="3">
    <source>
        <dbReference type="Google" id="ProtNLM"/>
    </source>
</evidence>
<gene>
    <name evidence="1" type="ORF">ET33_25280</name>
</gene>
<evidence type="ECO:0000313" key="1">
    <source>
        <dbReference type="EMBL" id="KEQ27193.1"/>
    </source>
</evidence>
<dbReference type="EMBL" id="JNVM01000004">
    <property type="protein sequence ID" value="KEQ27193.1"/>
    <property type="molecule type" value="Genomic_DNA"/>
</dbReference>
<protein>
    <recommendedName>
        <fullName evidence="3">DUF3907 domain-containing protein</fullName>
    </recommendedName>
</protein>
<evidence type="ECO:0000313" key="2">
    <source>
        <dbReference type="Proteomes" id="UP000028123"/>
    </source>
</evidence>
<keyword evidence="2" id="KW-1185">Reference proteome</keyword>
<dbReference type="eggNOG" id="ENOG5030A29">
    <property type="taxonomic scope" value="Bacteria"/>
</dbReference>
<accession>A0A081P920</accession>
<comment type="caution">
    <text evidence="1">The sequence shown here is derived from an EMBL/GenBank/DDBJ whole genome shotgun (WGS) entry which is preliminary data.</text>
</comment>
<sequence length="166" mass="19622">MAVFHVKTLCETTRTQLSEAIAKMEQFLNGHSLQQLNTDNDEAMEEFYKGYLTDTRHLLVFSEVAYEKLGVALRRPNFNVDYAEKVLYDVYHSCVNSFFYPKNECYSEDGRYAYTGQDAIRFRKKPVRDVRDLTIELSKIFETLREDLAYYETDYITQKRMQGEKV</sequence>
<organism evidence="1 2">
    <name type="scientific">Paenibacillus tyrfis</name>
    <dbReference type="NCBI Taxonomy" id="1501230"/>
    <lineage>
        <taxon>Bacteria</taxon>
        <taxon>Bacillati</taxon>
        <taxon>Bacillota</taxon>
        <taxon>Bacilli</taxon>
        <taxon>Bacillales</taxon>
        <taxon>Paenibacillaceae</taxon>
        <taxon>Paenibacillus</taxon>
    </lineage>
</organism>